<feature type="domain" description="Glycosyl hydrolase family 32 N-terminal" evidence="10">
    <location>
        <begin position="18"/>
        <end position="323"/>
    </location>
</feature>
<dbReference type="UniPathway" id="UPA00238"/>
<keyword evidence="9" id="KW-0119">Carbohydrate metabolism</keyword>
<dbReference type="InterPro" id="IPR013189">
    <property type="entry name" value="Glyco_hydro_32_C"/>
</dbReference>
<keyword evidence="6 8" id="KW-0326">Glycosidase</keyword>
<comment type="function">
    <text evidence="9">Enables the bacterium to metabolize sucrose as a sole carbon source.</text>
</comment>
<evidence type="ECO:0000256" key="9">
    <source>
        <dbReference type="RuleBase" id="RU365015"/>
    </source>
</evidence>
<proteinExistence type="inferred from homology"/>
<evidence type="ECO:0000256" key="1">
    <source>
        <dbReference type="ARBA" id="ARBA00004914"/>
    </source>
</evidence>
<dbReference type="GO" id="GO:0004564">
    <property type="term" value="F:beta-fructofuranosidase activity"/>
    <property type="evidence" value="ECO:0007669"/>
    <property type="project" value="UniProtKB-EC"/>
</dbReference>
<dbReference type="Pfam" id="PF08244">
    <property type="entry name" value="Glyco_hydro_32C"/>
    <property type="match status" value="1"/>
</dbReference>
<dbReference type="Pfam" id="PF00251">
    <property type="entry name" value="Glyco_hydro_32N"/>
    <property type="match status" value="1"/>
</dbReference>
<comment type="subcellular location">
    <subcellularLocation>
        <location evidence="9">Cytoplasm</location>
    </subcellularLocation>
</comment>
<dbReference type="Gene3D" id="2.60.120.560">
    <property type="entry name" value="Exo-inulinase, domain 1"/>
    <property type="match status" value="1"/>
</dbReference>
<accession>A0A3G3K596</accession>
<dbReference type="EC" id="3.2.1.26" evidence="3 8"/>
<dbReference type="SMART" id="SM00640">
    <property type="entry name" value="Glyco_32"/>
    <property type="match status" value="1"/>
</dbReference>
<dbReference type="InterPro" id="IPR023296">
    <property type="entry name" value="Glyco_hydro_beta-prop_sf"/>
</dbReference>
<dbReference type="AlphaFoldDB" id="A0A3G3K596"/>
<gene>
    <name evidence="12" type="ORF">EAV92_15955</name>
</gene>
<organism evidence="12 13">
    <name type="scientific">Cohnella candidum</name>
    <dbReference type="NCBI Taxonomy" id="2674991"/>
    <lineage>
        <taxon>Bacteria</taxon>
        <taxon>Bacillati</taxon>
        <taxon>Bacillota</taxon>
        <taxon>Bacilli</taxon>
        <taxon>Bacillales</taxon>
        <taxon>Paenibacillaceae</taxon>
        <taxon>Cohnella</taxon>
    </lineage>
</organism>
<dbReference type="InterPro" id="IPR006232">
    <property type="entry name" value="Suc6P_hydrolase"/>
</dbReference>
<dbReference type="InterPro" id="IPR013320">
    <property type="entry name" value="ConA-like_dom_sf"/>
</dbReference>
<dbReference type="PROSITE" id="PS00609">
    <property type="entry name" value="GLYCOSYL_HYDROL_F32"/>
    <property type="match status" value="1"/>
</dbReference>
<comment type="similarity">
    <text evidence="2 8">Belongs to the glycosyl hydrolase 32 family.</text>
</comment>
<dbReference type="SUPFAM" id="SSF49899">
    <property type="entry name" value="Concanavalin A-like lectins/glucanases"/>
    <property type="match status" value="1"/>
</dbReference>
<evidence type="ECO:0000256" key="4">
    <source>
        <dbReference type="ARBA" id="ARBA00019623"/>
    </source>
</evidence>
<dbReference type="InterPro" id="IPR013148">
    <property type="entry name" value="Glyco_hydro_32_N"/>
</dbReference>
<sequence>MAAHRERAADDYWKLRYHVTPPMHWMNDPNGFCFYRGEYHLFYQYHPYSAYWDDIHWGHVKSADLVFWTEMPIALAPSEDYDRDGCFSGSAIEKDGLLFLMYTGNRWTGGNRDTDLEQAQCLAISADGIRFDKWSENPVIRKAPDGDIHPYHFRDPKVWRHGDQFYCVLGSRTREHVGQLLLYVSADLMNWEFIGIPAQGSDPDRDGYMWECPDLFRLDGQDVLVMSPQGVKPTGDKFLNLHQAGYMLGELDYASGKFQHGPFEMLDYGFDFYAPQTMEDGQGRRIMMAWMAMWESSMPERDRHWAGAMTLPRQLSLEEGQIRCRPIPELEKLRGGLTAYDDIEVSGDVRLDGVFGDGYELELLIDASGAAVAGVALRVDEVAGEETVISFRPSEQTVTLNREKSGSGPGGIRKAPVRSEDGLLQLRLFVDRSSVEAFLQDGEKTMTARIYPGERSTGIRFFAEGTMKIVRLRKWDLQRSVGAAEGVVHGE</sequence>
<dbReference type="GO" id="GO:0005737">
    <property type="term" value="C:cytoplasm"/>
    <property type="evidence" value="ECO:0007669"/>
    <property type="project" value="UniProtKB-SubCell"/>
</dbReference>
<evidence type="ECO:0000259" key="11">
    <source>
        <dbReference type="Pfam" id="PF08244"/>
    </source>
</evidence>
<evidence type="ECO:0000313" key="13">
    <source>
        <dbReference type="Proteomes" id="UP000269097"/>
    </source>
</evidence>
<name>A0A3G3K596_9BACL</name>
<evidence type="ECO:0000256" key="7">
    <source>
        <dbReference type="ARBA" id="ARBA00033367"/>
    </source>
</evidence>
<evidence type="ECO:0000256" key="6">
    <source>
        <dbReference type="ARBA" id="ARBA00023295"/>
    </source>
</evidence>
<dbReference type="InterPro" id="IPR051214">
    <property type="entry name" value="GH32_Enzymes"/>
</dbReference>
<evidence type="ECO:0000256" key="2">
    <source>
        <dbReference type="ARBA" id="ARBA00009902"/>
    </source>
</evidence>
<dbReference type="PANTHER" id="PTHR43101:SF1">
    <property type="entry name" value="BETA-FRUCTOSIDASE"/>
    <property type="match status" value="1"/>
</dbReference>
<keyword evidence="13" id="KW-1185">Reference proteome</keyword>
<evidence type="ECO:0000256" key="3">
    <source>
        <dbReference type="ARBA" id="ARBA00012758"/>
    </source>
</evidence>
<dbReference type="EMBL" id="CP033433">
    <property type="protein sequence ID" value="AYQ75686.1"/>
    <property type="molecule type" value="Genomic_DNA"/>
</dbReference>
<evidence type="ECO:0000256" key="5">
    <source>
        <dbReference type="ARBA" id="ARBA00022801"/>
    </source>
</evidence>
<keyword evidence="9" id="KW-0963">Cytoplasm</keyword>
<evidence type="ECO:0000256" key="8">
    <source>
        <dbReference type="RuleBase" id="RU362110"/>
    </source>
</evidence>
<dbReference type="CDD" id="cd08996">
    <property type="entry name" value="GH32_FFase"/>
    <property type="match status" value="1"/>
</dbReference>
<dbReference type="InterPro" id="IPR018053">
    <property type="entry name" value="Glyco_hydro_32_AS"/>
</dbReference>
<evidence type="ECO:0000313" key="12">
    <source>
        <dbReference type="EMBL" id="AYQ75686.1"/>
    </source>
</evidence>
<dbReference type="KEGG" id="coh:EAV92_15955"/>
<protein>
    <recommendedName>
        <fullName evidence="4 8">Sucrose-6-phosphate hydrolase</fullName>
        <ecNumber evidence="3 8">3.2.1.26</ecNumber>
    </recommendedName>
    <alternativeName>
        <fullName evidence="7 9">Invertase</fullName>
    </alternativeName>
</protein>
<keyword evidence="5 8" id="KW-0378">Hydrolase</keyword>
<dbReference type="SUPFAM" id="SSF75005">
    <property type="entry name" value="Arabinanase/levansucrase/invertase"/>
    <property type="match status" value="1"/>
</dbReference>
<dbReference type="NCBIfam" id="TIGR01322">
    <property type="entry name" value="scrB_fam"/>
    <property type="match status" value="1"/>
</dbReference>
<dbReference type="GO" id="GO:0005985">
    <property type="term" value="P:sucrose metabolic process"/>
    <property type="evidence" value="ECO:0007669"/>
    <property type="project" value="UniProtKB-UniPathway"/>
</dbReference>
<comment type="catalytic activity">
    <reaction evidence="8">
        <text>Hydrolysis of terminal non-reducing beta-D-fructofuranoside residues in beta-D-fructofuranosides.</text>
        <dbReference type="EC" id="3.2.1.26"/>
    </reaction>
</comment>
<dbReference type="InterPro" id="IPR001362">
    <property type="entry name" value="Glyco_hydro_32"/>
</dbReference>
<reference evidence="12 13" key="1">
    <citation type="submission" date="2018-10" db="EMBL/GenBank/DDBJ databases">
        <title>Genome Sequence of Cohnella sp.</title>
        <authorList>
            <person name="Srinivasan S."/>
            <person name="Kim M.K."/>
        </authorList>
    </citation>
    <scope>NUCLEOTIDE SEQUENCE [LARGE SCALE GENOMIC DNA]</scope>
    <source>
        <strain evidence="12 13">18JY8-7</strain>
    </source>
</reference>
<dbReference type="Gene3D" id="2.115.10.20">
    <property type="entry name" value="Glycosyl hydrolase domain, family 43"/>
    <property type="match status" value="1"/>
</dbReference>
<dbReference type="Proteomes" id="UP000269097">
    <property type="component" value="Chromosome"/>
</dbReference>
<feature type="domain" description="Glycosyl hydrolase family 32 C-terminal" evidence="11">
    <location>
        <begin position="329"/>
        <end position="475"/>
    </location>
</feature>
<dbReference type="PANTHER" id="PTHR43101">
    <property type="entry name" value="BETA-FRUCTOSIDASE"/>
    <property type="match status" value="1"/>
</dbReference>
<comment type="pathway">
    <text evidence="1 9">Glycan biosynthesis; sucrose metabolism.</text>
</comment>
<evidence type="ECO:0000259" key="10">
    <source>
        <dbReference type="Pfam" id="PF00251"/>
    </source>
</evidence>